<dbReference type="Proteomes" id="UP001139494">
    <property type="component" value="Unassembled WGS sequence"/>
</dbReference>
<reference evidence="1" key="1">
    <citation type="journal article" date="2023" name="Front. Microbiol.">
        <title>Genomic-based phylogenetic and metabolic analyses of the genus Natronomonas, and description of Natronomonas aquatica sp. nov.</title>
        <authorList>
            <person name="Garcia-Roldan A."/>
            <person name="Duran-Viseras A."/>
            <person name="de la Haba R.R."/>
            <person name="Corral P."/>
            <person name="Sanchez-Porro C."/>
            <person name="Ventosa A."/>
        </authorList>
    </citation>
    <scope>NUCLEOTIDE SEQUENCE</scope>
    <source>
        <strain evidence="1">F2-12</strain>
    </source>
</reference>
<evidence type="ECO:0000313" key="1">
    <source>
        <dbReference type="EMBL" id="MCQ4331941.1"/>
    </source>
</evidence>
<dbReference type="AlphaFoldDB" id="A0A9R1CQL0"/>
<protein>
    <submittedName>
        <fullName evidence="1">Uncharacterized protein</fullName>
    </submittedName>
</protein>
<proteinExistence type="predicted"/>
<gene>
    <name evidence="1" type="ORF">KM295_00275</name>
</gene>
<accession>A0A9R1CQL0</accession>
<organism evidence="1 2">
    <name type="scientific">Natronomonas aquatica</name>
    <dbReference type="NCBI Taxonomy" id="2841590"/>
    <lineage>
        <taxon>Archaea</taxon>
        <taxon>Methanobacteriati</taxon>
        <taxon>Methanobacteriota</taxon>
        <taxon>Stenosarchaea group</taxon>
        <taxon>Halobacteria</taxon>
        <taxon>Halobacteriales</taxon>
        <taxon>Natronomonadaceae</taxon>
        <taxon>Natronomonas</taxon>
    </lineage>
</organism>
<dbReference type="Pfam" id="PF23954">
    <property type="entry name" value="DUF7283"/>
    <property type="match status" value="1"/>
</dbReference>
<comment type="caution">
    <text evidence="1">The sequence shown here is derived from an EMBL/GenBank/DDBJ whole genome shotgun (WGS) entry which is preliminary data.</text>
</comment>
<sequence>MFEAPLDAWYVWIGLAAVSGATLGVAGGLPSAVPPDADGSARTVDSVAASDHAAVEKHPLSNAKTVRVGTDSVSLRGPGGTAHAAFGYGPVTPVSSDSKLDAVLHGEPPGAVFVTPSAFEHAARKARESEPHWKETDRLLVRRVNWEGTDVVLVG</sequence>
<dbReference type="RefSeq" id="WP_256027773.1">
    <property type="nucleotide sequence ID" value="NZ_JAHLKM010000001.1"/>
</dbReference>
<dbReference type="EMBL" id="JAHLKM010000001">
    <property type="protein sequence ID" value="MCQ4331941.1"/>
    <property type="molecule type" value="Genomic_DNA"/>
</dbReference>
<name>A0A9R1CQL0_9EURY</name>
<keyword evidence="2" id="KW-1185">Reference proteome</keyword>
<evidence type="ECO:0000313" key="2">
    <source>
        <dbReference type="Proteomes" id="UP001139494"/>
    </source>
</evidence>
<dbReference type="InterPro" id="IPR055707">
    <property type="entry name" value="DUF7283"/>
</dbReference>